<name>A0A193BQ74_AMYOR</name>
<reference evidence="3 4" key="1">
    <citation type="journal article" date="2015" name="Genome Announc.">
        <title>Draft Genome Sequence of Norvancomycin-Producing Strain Amycolatopsis orientalis CPCC200066.</title>
        <authorList>
            <person name="Lei X."/>
            <person name="Yuan F."/>
            <person name="Shi Y."/>
            <person name="Li X."/>
            <person name="Wang L."/>
            <person name="Hong B."/>
        </authorList>
    </citation>
    <scope>NUCLEOTIDE SEQUENCE [LARGE SCALE GENOMIC DNA]</scope>
    <source>
        <strain evidence="3 4">B-37</strain>
    </source>
</reference>
<protein>
    <recommendedName>
        <fullName evidence="5">DUF3558 domain-containing protein</fullName>
    </recommendedName>
</protein>
<dbReference type="PROSITE" id="PS51257">
    <property type="entry name" value="PROKAR_LIPOPROTEIN"/>
    <property type="match status" value="1"/>
</dbReference>
<feature type="region of interest" description="Disordered" evidence="1">
    <location>
        <begin position="24"/>
        <end position="49"/>
    </location>
</feature>
<feature type="chain" id="PRO_5038901263" description="DUF3558 domain-containing protein" evidence="2">
    <location>
        <begin position="20"/>
        <end position="201"/>
    </location>
</feature>
<keyword evidence="2" id="KW-0732">Signal</keyword>
<gene>
    <name evidence="3" type="ORF">SD37_00885</name>
</gene>
<evidence type="ECO:0000313" key="3">
    <source>
        <dbReference type="EMBL" id="ANN14351.1"/>
    </source>
</evidence>
<keyword evidence="4" id="KW-1185">Reference proteome</keyword>
<sequence length="201" mass="20179">MRASATVLTIATLASLALLGGCSDKNGNDPTPTGAPSPTGSSSAGAPAVKDPITNTAAVEADPCSAIPAAELEAITGKIKRSRTEDMTAGKGCTWVLELSPNTINAGLVTGNKEGLGTLYAQHAAGSLTTFKPVDPIDGYPAVVYANGGEGKGNCTLAVGVRDDLVYNVIPRLSNEHPSFADPCGMATKVAAAAIKNLKGA</sequence>
<evidence type="ECO:0008006" key="5">
    <source>
        <dbReference type="Google" id="ProtNLM"/>
    </source>
</evidence>
<accession>A0A193BQ74</accession>
<dbReference type="STRING" id="31958.SD37_00885"/>
<dbReference type="KEGG" id="aori:SD37_00885"/>
<feature type="signal peptide" evidence="2">
    <location>
        <begin position="1"/>
        <end position="19"/>
    </location>
</feature>
<dbReference type="RefSeq" id="WP_044849396.1">
    <property type="nucleotide sequence ID" value="NZ_CP016174.1"/>
</dbReference>
<dbReference type="Pfam" id="PF12079">
    <property type="entry name" value="DUF3558"/>
    <property type="match status" value="1"/>
</dbReference>
<evidence type="ECO:0000256" key="1">
    <source>
        <dbReference type="SAM" id="MobiDB-lite"/>
    </source>
</evidence>
<proteinExistence type="predicted"/>
<dbReference type="Proteomes" id="UP000093695">
    <property type="component" value="Chromosome"/>
</dbReference>
<feature type="compositionally biased region" description="Low complexity" evidence="1">
    <location>
        <begin position="30"/>
        <end position="48"/>
    </location>
</feature>
<evidence type="ECO:0000256" key="2">
    <source>
        <dbReference type="SAM" id="SignalP"/>
    </source>
</evidence>
<dbReference type="EMBL" id="CP016174">
    <property type="protein sequence ID" value="ANN14351.1"/>
    <property type="molecule type" value="Genomic_DNA"/>
</dbReference>
<organism evidence="3 4">
    <name type="scientific">Amycolatopsis orientalis</name>
    <name type="common">Nocardia orientalis</name>
    <dbReference type="NCBI Taxonomy" id="31958"/>
    <lineage>
        <taxon>Bacteria</taxon>
        <taxon>Bacillati</taxon>
        <taxon>Actinomycetota</taxon>
        <taxon>Actinomycetes</taxon>
        <taxon>Pseudonocardiales</taxon>
        <taxon>Pseudonocardiaceae</taxon>
        <taxon>Amycolatopsis</taxon>
    </lineage>
</organism>
<dbReference type="AlphaFoldDB" id="A0A193BQ74"/>
<dbReference type="InterPro" id="IPR024520">
    <property type="entry name" value="DUF3558"/>
</dbReference>
<evidence type="ECO:0000313" key="4">
    <source>
        <dbReference type="Proteomes" id="UP000093695"/>
    </source>
</evidence>